<protein>
    <submittedName>
        <fullName evidence="2">Uncharacterized protein</fullName>
    </submittedName>
</protein>
<dbReference type="EMBL" id="UINC01114920">
    <property type="protein sequence ID" value="SVC85570.1"/>
    <property type="molecule type" value="Genomic_DNA"/>
</dbReference>
<keyword evidence="1" id="KW-0812">Transmembrane</keyword>
<gene>
    <name evidence="2" type="ORF">METZ01_LOCUS338424</name>
</gene>
<dbReference type="AlphaFoldDB" id="A0A382QKX8"/>
<keyword evidence="1" id="KW-1133">Transmembrane helix</keyword>
<reference evidence="2" key="1">
    <citation type="submission" date="2018-05" db="EMBL/GenBank/DDBJ databases">
        <authorList>
            <person name="Lanie J.A."/>
            <person name="Ng W.-L."/>
            <person name="Kazmierczak K.M."/>
            <person name="Andrzejewski T.M."/>
            <person name="Davidsen T.M."/>
            <person name="Wayne K.J."/>
            <person name="Tettelin H."/>
            <person name="Glass J.I."/>
            <person name="Rusch D."/>
            <person name="Podicherti R."/>
            <person name="Tsui H.-C.T."/>
            <person name="Winkler M.E."/>
        </authorList>
    </citation>
    <scope>NUCLEOTIDE SEQUENCE</scope>
</reference>
<evidence type="ECO:0000256" key="1">
    <source>
        <dbReference type="SAM" id="Phobius"/>
    </source>
</evidence>
<name>A0A382QKX8_9ZZZZ</name>
<proteinExistence type="predicted"/>
<keyword evidence="1" id="KW-0472">Membrane</keyword>
<organism evidence="2">
    <name type="scientific">marine metagenome</name>
    <dbReference type="NCBI Taxonomy" id="408172"/>
    <lineage>
        <taxon>unclassified sequences</taxon>
        <taxon>metagenomes</taxon>
        <taxon>ecological metagenomes</taxon>
    </lineage>
</organism>
<accession>A0A382QKX8</accession>
<feature type="transmembrane region" description="Helical" evidence="1">
    <location>
        <begin position="6"/>
        <end position="26"/>
    </location>
</feature>
<evidence type="ECO:0000313" key="2">
    <source>
        <dbReference type="EMBL" id="SVC85570.1"/>
    </source>
</evidence>
<feature type="non-terminal residue" evidence="2">
    <location>
        <position position="50"/>
    </location>
</feature>
<sequence>MAQNRLSYITILGVCLWSVLGLRLFFVQIYKRDFYEQRAADQQRRAITIP</sequence>